<accession>A0A369Q005</accession>
<dbReference type="PANTHER" id="PTHR33204:SF29">
    <property type="entry name" value="TRANSCRIPTIONAL REGULATOR"/>
    <property type="match status" value="1"/>
</dbReference>
<dbReference type="Gene3D" id="1.10.10.10">
    <property type="entry name" value="Winged helix-like DNA-binding domain superfamily/Winged helix DNA-binding domain"/>
    <property type="match status" value="1"/>
</dbReference>
<dbReference type="AlphaFoldDB" id="A0A369Q005"/>
<dbReference type="PROSITE" id="PS51118">
    <property type="entry name" value="HTH_HXLR"/>
    <property type="match status" value="1"/>
</dbReference>
<evidence type="ECO:0000259" key="4">
    <source>
        <dbReference type="PROSITE" id="PS51118"/>
    </source>
</evidence>
<organism evidence="5 6">
    <name type="scientific">Pedobacter chinensis</name>
    <dbReference type="NCBI Taxonomy" id="2282421"/>
    <lineage>
        <taxon>Bacteria</taxon>
        <taxon>Pseudomonadati</taxon>
        <taxon>Bacteroidota</taxon>
        <taxon>Sphingobacteriia</taxon>
        <taxon>Sphingobacteriales</taxon>
        <taxon>Sphingobacteriaceae</taxon>
        <taxon>Pedobacter</taxon>
    </lineage>
</organism>
<dbReference type="InterPro" id="IPR036390">
    <property type="entry name" value="WH_DNA-bd_sf"/>
</dbReference>
<dbReference type="EMBL" id="QPKV01000002">
    <property type="protein sequence ID" value="RDC58223.1"/>
    <property type="molecule type" value="Genomic_DNA"/>
</dbReference>
<comment type="caution">
    <text evidence="5">The sequence shown here is derived from an EMBL/GenBank/DDBJ whole genome shotgun (WGS) entry which is preliminary data.</text>
</comment>
<feature type="domain" description="HTH hxlR-type" evidence="4">
    <location>
        <begin position="10"/>
        <end position="110"/>
    </location>
</feature>
<evidence type="ECO:0000313" key="5">
    <source>
        <dbReference type="EMBL" id="RDC58223.1"/>
    </source>
</evidence>
<protein>
    <submittedName>
        <fullName evidence="5">Transcriptional regulator</fullName>
    </submittedName>
</protein>
<name>A0A369Q005_9SPHI</name>
<evidence type="ECO:0000256" key="1">
    <source>
        <dbReference type="ARBA" id="ARBA00023015"/>
    </source>
</evidence>
<keyword evidence="3" id="KW-0804">Transcription</keyword>
<sequence>MAKSTEYIQCDTATLRAIHDAMETLKLPILLSLKGGAKRFRQIGREVEGISDKMLSKELKDLETNLLVKRTVYDTFPPTVEYVMTEHADSLQEVMFALKKWGVSHRKKIVGK</sequence>
<dbReference type="InterPro" id="IPR002577">
    <property type="entry name" value="HTH_HxlR"/>
</dbReference>
<dbReference type="InterPro" id="IPR036388">
    <property type="entry name" value="WH-like_DNA-bd_sf"/>
</dbReference>
<proteinExistence type="predicted"/>
<dbReference type="RefSeq" id="WP_115401634.1">
    <property type="nucleotide sequence ID" value="NZ_QPKV01000002.1"/>
</dbReference>
<evidence type="ECO:0000256" key="2">
    <source>
        <dbReference type="ARBA" id="ARBA00023125"/>
    </source>
</evidence>
<evidence type="ECO:0000313" key="6">
    <source>
        <dbReference type="Proteomes" id="UP000253961"/>
    </source>
</evidence>
<keyword evidence="6" id="KW-1185">Reference proteome</keyword>
<dbReference type="OrthoDB" id="2619345at2"/>
<keyword evidence="1" id="KW-0805">Transcription regulation</keyword>
<dbReference type="PANTHER" id="PTHR33204">
    <property type="entry name" value="TRANSCRIPTIONAL REGULATOR, MARR FAMILY"/>
    <property type="match status" value="1"/>
</dbReference>
<dbReference type="SUPFAM" id="SSF46785">
    <property type="entry name" value="Winged helix' DNA-binding domain"/>
    <property type="match status" value="1"/>
</dbReference>
<reference evidence="5 6" key="1">
    <citation type="submission" date="2018-07" db="EMBL/GenBank/DDBJ databases">
        <title>Pedobacter sp. nov., isolated from soil.</title>
        <authorList>
            <person name="Zhou L.Y."/>
            <person name="Du Z.J."/>
        </authorList>
    </citation>
    <scope>NUCLEOTIDE SEQUENCE [LARGE SCALE GENOMIC DNA]</scope>
    <source>
        <strain evidence="5 6">JDX94</strain>
    </source>
</reference>
<dbReference type="Proteomes" id="UP000253961">
    <property type="component" value="Unassembled WGS sequence"/>
</dbReference>
<dbReference type="GO" id="GO:0003677">
    <property type="term" value="F:DNA binding"/>
    <property type="evidence" value="ECO:0007669"/>
    <property type="project" value="UniProtKB-KW"/>
</dbReference>
<evidence type="ECO:0000256" key="3">
    <source>
        <dbReference type="ARBA" id="ARBA00023163"/>
    </source>
</evidence>
<gene>
    <name evidence="5" type="ORF">DU508_04580</name>
</gene>
<dbReference type="Pfam" id="PF01638">
    <property type="entry name" value="HxlR"/>
    <property type="match status" value="1"/>
</dbReference>
<keyword evidence="2" id="KW-0238">DNA-binding</keyword>